<dbReference type="InterPro" id="IPR018842">
    <property type="entry name" value="YkuI_C"/>
</dbReference>
<protein>
    <submittedName>
        <fullName evidence="2">EAL domain-containing protein</fullName>
    </submittedName>
</protein>
<dbReference type="AlphaFoldDB" id="A0A927GVR9"/>
<dbReference type="Gene3D" id="3.20.20.450">
    <property type="entry name" value="EAL domain"/>
    <property type="match status" value="1"/>
</dbReference>
<dbReference type="PANTHER" id="PTHR33121:SF82">
    <property type="entry name" value="SIGNAL TRANSDUCTION PROTEIN CONTAINING A EAL DOMAIN"/>
    <property type="match status" value="1"/>
</dbReference>
<proteinExistence type="predicted"/>
<dbReference type="GO" id="GO:0071111">
    <property type="term" value="F:cyclic-guanylate-specific phosphodiesterase activity"/>
    <property type="evidence" value="ECO:0007669"/>
    <property type="project" value="InterPro"/>
</dbReference>
<dbReference type="InterPro" id="IPR029151">
    <property type="entry name" value="Sensor-like_sf"/>
</dbReference>
<evidence type="ECO:0000313" key="2">
    <source>
        <dbReference type="EMBL" id="MBD2858182.1"/>
    </source>
</evidence>
<keyword evidence="3" id="KW-1185">Reference proteome</keyword>
<dbReference type="Gene3D" id="3.30.450.20">
    <property type="entry name" value="PAS domain"/>
    <property type="match status" value="1"/>
</dbReference>
<dbReference type="SMART" id="SM00052">
    <property type="entry name" value="EAL"/>
    <property type="match status" value="1"/>
</dbReference>
<dbReference type="InterPro" id="IPR050706">
    <property type="entry name" value="Cyclic-di-GMP_PDE-like"/>
</dbReference>
<evidence type="ECO:0000313" key="3">
    <source>
        <dbReference type="Proteomes" id="UP000610558"/>
    </source>
</evidence>
<evidence type="ECO:0000259" key="1">
    <source>
        <dbReference type="PROSITE" id="PS50883"/>
    </source>
</evidence>
<dbReference type="Pfam" id="PF00563">
    <property type="entry name" value="EAL"/>
    <property type="match status" value="1"/>
</dbReference>
<sequence length="395" mass="43990">MAVVPPKDSVIACFQPVIDSFRLAVAGHEVLGRERLESGELKSLGPLFGGCEDGEALRQLDRHIRYQALQQFLAAGQPGYLAINVTPAWMLDFKKDDPIPTIEMVRELGVDPRKIVVEFVESAGENANMQYLIQRYREVGMRIAIDDFGSGQSHIDRLLALEPDIIKLDMDLFQRAARGGLPAKVVLGISDIARRSGSTLLCEGVETEEALQFALDCGARYLQGFFFSQAAPTLASNDLAENCLKDVLPRYLNSKKAHYQSRQKYNDILLAYFQQLQTLLSKSESHSGINHNISPELLPEPPAGFIRFFICADNGNQISPNFEFTPAQGWQSNPENLGCNWASRPYFYSLLAGCDRGPITSTPYHDVDSAVSCVTFGCRLDESRLLFMDKVLWES</sequence>
<dbReference type="Pfam" id="PF10388">
    <property type="entry name" value="YkuI_C"/>
    <property type="match status" value="1"/>
</dbReference>
<comment type="caution">
    <text evidence="2">The sequence shown here is derived from an EMBL/GenBank/DDBJ whole genome shotgun (WGS) entry which is preliminary data.</text>
</comment>
<accession>A0A927GVR9</accession>
<dbReference type="EMBL" id="JACXLD010000002">
    <property type="protein sequence ID" value="MBD2858182.1"/>
    <property type="molecule type" value="Genomic_DNA"/>
</dbReference>
<feature type="domain" description="EAL" evidence="1">
    <location>
        <begin position="1"/>
        <end position="244"/>
    </location>
</feature>
<dbReference type="RefSeq" id="WP_190762797.1">
    <property type="nucleotide sequence ID" value="NZ_JACXLD010000002.1"/>
</dbReference>
<dbReference type="PANTHER" id="PTHR33121">
    <property type="entry name" value="CYCLIC DI-GMP PHOSPHODIESTERASE PDEF"/>
    <property type="match status" value="1"/>
</dbReference>
<name>A0A927GVR9_9GAMM</name>
<dbReference type="PROSITE" id="PS50883">
    <property type="entry name" value="EAL"/>
    <property type="match status" value="1"/>
</dbReference>
<dbReference type="CDD" id="cd01948">
    <property type="entry name" value="EAL"/>
    <property type="match status" value="1"/>
</dbReference>
<reference evidence="2" key="1">
    <citation type="submission" date="2020-09" db="EMBL/GenBank/DDBJ databases">
        <authorList>
            <person name="Yoon J.-W."/>
        </authorList>
    </citation>
    <scope>NUCLEOTIDE SEQUENCE</scope>
    <source>
        <strain evidence="2">KMU-158</strain>
    </source>
</reference>
<dbReference type="SUPFAM" id="SSF141868">
    <property type="entry name" value="EAL domain-like"/>
    <property type="match status" value="1"/>
</dbReference>
<dbReference type="InterPro" id="IPR035919">
    <property type="entry name" value="EAL_sf"/>
</dbReference>
<dbReference type="SUPFAM" id="SSF103190">
    <property type="entry name" value="Sensory domain-like"/>
    <property type="match status" value="1"/>
</dbReference>
<gene>
    <name evidence="2" type="ORF">IB286_04110</name>
</gene>
<dbReference type="InterPro" id="IPR001633">
    <property type="entry name" value="EAL_dom"/>
</dbReference>
<organism evidence="2 3">
    <name type="scientific">Spongiibacter pelagi</name>
    <dbReference type="NCBI Taxonomy" id="2760804"/>
    <lineage>
        <taxon>Bacteria</taxon>
        <taxon>Pseudomonadati</taxon>
        <taxon>Pseudomonadota</taxon>
        <taxon>Gammaproteobacteria</taxon>
        <taxon>Cellvibrionales</taxon>
        <taxon>Spongiibacteraceae</taxon>
        <taxon>Spongiibacter</taxon>
    </lineage>
</organism>
<dbReference type="Proteomes" id="UP000610558">
    <property type="component" value="Unassembled WGS sequence"/>
</dbReference>